<dbReference type="RefSeq" id="WP_400186883.1">
    <property type="nucleotide sequence ID" value="NZ_JBGORX010000001.1"/>
</dbReference>
<proteinExistence type="predicted"/>
<evidence type="ECO:0000313" key="4">
    <source>
        <dbReference type="EMBL" id="MFJ1268060.1"/>
    </source>
</evidence>
<name>A0ABW8D990_9GAMM</name>
<evidence type="ECO:0000256" key="1">
    <source>
        <dbReference type="ARBA" id="ARBA00022729"/>
    </source>
</evidence>
<feature type="signal peptide" evidence="2">
    <location>
        <begin position="1"/>
        <end position="19"/>
    </location>
</feature>
<dbReference type="Proteomes" id="UP001615550">
    <property type="component" value="Unassembled WGS sequence"/>
</dbReference>
<feature type="domain" description="Outer membrane protein beta-barrel" evidence="3">
    <location>
        <begin position="6"/>
        <end position="211"/>
    </location>
</feature>
<comment type="caution">
    <text evidence="4">The sequence shown here is derived from an EMBL/GenBank/DDBJ whole genome shotgun (WGS) entry which is preliminary data.</text>
</comment>
<sequence length="245" mass="27293">MKKNFLVAAMLIISKASIAASFYAKLGADYLWSRSDNYSIQRTDPIADSMAPELSAGALDNSNGAGNIALGVRHLLNPNWRLSLEASYVQLSGYSKNFNPFMAGPYESDDLINNFHSSMNGNVVAAIVNMDYLVKPDYSIYLAPGLGITHLSAHSQLNYQAYDYEDKLVMKAHKAQTNFSPQVAVGLKYAMTQHLTLDLGLSYIWLGTVRFGELSRDHDEESKTEVIARNTYLFGPKLNFIYYFS</sequence>
<evidence type="ECO:0000313" key="5">
    <source>
        <dbReference type="Proteomes" id="UP001615550"/>
    </source>
</evidence>
<accession>A0ABW8D990</accession>
<keyword evidence="5" id="KW-1185">Reference proteome</keyword>
<dbReference type="SUPFAM" id="SSF56925">
    <property type="entry name" value="OMPA-like"/>
    <property type="match status" value="1"/>
</dbReference>
<organism evidence="4 5">
    <name type="scientific">Legionella lytica</name>
    <dbReference type="NCBI Taxonomy" id="96232"/>
    <lineage>
        <taxon>Bacteria</taxon>
        <taxon>Pseudomonadati</taxon>
        <taxon>Pseudomonadota</taxon>
        <taxon>Gammaproteobacteria</taxon>
        <taxon>Legionellales</taxon>
        <taxon>Legionellaceae</taxon>
        <taxon>Legionella</taxon>
    </lineage>
</organism>
<keyword evidence="1 2" id="KW-0732">Signal</keyword>
<dbReference type="Gene3D" id="2.40.160.20">
    <property type="match status" value="1"/>
</dbReference>
<evidence type="ECO:0000256" key="2">
    <source>
        <dbReference type="SAM" id="SignalP"/>
    </source>
</evidence>
<dbReference type="EMBL" id="JBGORX010000001">
    <property type="protein sequence ID" value="MFJ1268060.1"/>
    <property type="molecule type" value="Genomic_DNA"/>
</dbReference>
<dbReference type="InterPro" id="IPR011250">
    <property type="entry name" value="OMP/PagP_B-barrel"/>
</dbReference>
<protein>
    <submittedName>
        <fullName evidence="4">Outer membrane beta-barrel protein</fullName>
    </submittedName>
</protein>
<gene>
    <name evidence="4" type="ORF">ACD661_05785</name>
</gene>
<feature type="chain" id="PRO_5045301861" evidence="2">
    <location>
        <begin position="20"/>
        <end position="245"/>
    </location>
</feature>
<reference evidence="4 5" key="1">
    <citation type="submission" date="2024-08" db="EMBL/GenBank/DDBJ databases">
        <title>Draft Genome Sequence of Legionella lytica strain DSB2004, Isolated From a Fire Sprinkler System.</title>
        <authorList>
            <person name="Everhart A.D."/>
            <person name="Kidane D.T."/>
            <person name="Farone A.L."/>
            <person name="Farone M.B."/>
        </authorList>
    </citation>
    <scope>NUCLEOTIDE SEQUENCE [LARGE SCALE GENOMIC DNA]</scope>
    <source>
        <strain evidence="4 5">DSB2004</strain>
    </source>
</reference>
<dbReference type="InterPro" id="IPR027385">
    <property type="entry name" value="Beta-barrel_OMP"/>
</dbReference>
<dbReference type="Pfam" id="PF13505">
    <property type="entry name" value="OMP_b-brl"/>
    <property type="match status" value="1"/>
</dbReference>
<evidence type="ECO:0000259" key="3">
    <source>
        <dbReference type="Pfam" id="PF13505"/>
    </source>
</evidence>